<evidence type="ECO:0000313" key="3">
    <source>
        <dbReference type="Proteomes" id="UP000091918"/>
    </source>
</evidence>
<sequence length="65" mass="6686">MPMPPKADGAGAPAGRGALLASIQAGKGLRKVETKDRSSAAVSGKDVVLFVIFPKIEKPGPCRKL</sequence>
<dbReference type="InterPro" id="IPR003124">
    <property type="entry name" value="WH2_dom"/>
</dbReference>
<evidence type="ECO:0000259" key="1">
    <source>
        <dbReference type="PROSITE" id="PS51082"/>
    </source>
</evidence>
<proteinExistence type="predicted"/>
<accession>A0A1B7NVU3</accession>
<organism evidence="2 3">
    <name type="scientific">Emergomyces africanus</name>
    <dbReference type="NCBI Taxonomy" id="1955775"/>
    <lineage>
        <taxon>Eukaryota</taxon>
        <taxon>Fungi</taxon>
        <taxon>Dikarya</taxon>
        <taxon>Ascomycota</taxon>
        <taxon>Pezizomycotina</taxon>
        <taxon>Eurotiomycetes</taxon>
        <taxon>Eurotiomycetidae</taxon>
        <taxon>Onygenales</taxon>
        <taxon>Ajellomycetaceae</taxon>
        <taxon>Emergomyces</taxon>
    </lineage>
</organism>
<keyword evidence="3" id="KW-1185">Reference proteome</keyword>
<dbReference type="Proteomes" id="UP000091918">
    <property type="component" value="Unassembled WGS sequence"/>
</dbReference>
<dbReference type="GO" id="GO:0003779">
    <property type="term" value="F:actin binding"/>
    <property type="evidence" value="ECO:0007669"/>
    <property type="project" value="InterPro"/>
</dbReference>
<dbReference type="AlphaFoldDB" id="A0A1B7NVU3"/>
<comment type="caution">
    <text evidence="2">The sequence shown here is derived from an EMBL/GenBank/DDBJ whole genome shotgun (WGS) entry which is preliminary data.</text>
</comment>
<dbReference type="PROSITE" id="PS51082">
    <property type="entry name" value="WH2"/>
    <property type="match status" value="1"/>
</dbReference>
<dbReference type="Pfam" id="PF02205">
    <property type="entry name" value="WH2"/>
    <property type="match status" value="1"/>
</dbReference>
<reference evidence="2 3" key="1">
    <citation type="submission" date="2015-07" db="EMBL/GenBank/DDBJ databases">
        <title>Emmonsia species relationships and genome sequence.</title>
        <authorList>
            <person name="Cuomo C.A."/>
            <person name="Schwartz I.S."/>
            <person name="Kenyon C."/>
            <person name="de Hoog G.S."/>
            <person name="Govender N.P."/>
            <person name="Botha A."/>
            <person name="Moreno L."/>
            <person name="de Vries M."/>
            <person name="Munoz J.F."/>
            <person name="Stielow J.B."/>
        </authorList>
    </citation>
    <scope>NUCLEOTIDE SEQUENCE [LARGE SCALE GENOMIC DNA]</scope>
    <source>
        <strain evidence="2 3">CBS 136260</strain>
    </source>
</reference>
<evidence type="ECO:0000313" key="2">
    <source>
        <dbReference type="EMBL" id="OAX80905.1"/>
    </source>
</evidence>
<name>A0A1B7NVU3_9EURO</name>
<dbReference type="EMBL" id="LGUA01000591">
    <property type="protein sequence ID" value="OAX80905.1"/>
    <property type="molecule type" value="Genomic_DNA"/>
</dbReference>
<gene>
    <name evidence="2" type="ORF">ACJ72_04753</name>
</gene>
<dbReference type="STRING" id="1658172.A0A1B7NVU3"/>
<feature type="domain" description="WH2" evidence="1">
    <location>
        <begin position="15"/>
        <end position="32"/>
    </location>
</feature>
<protein>
    <recommendedName>
        <fullName evidence="1">WH2 domain-containing protein</fullName>
    </recommendedName>
</protein>